<keyword evidence="6 10" id="KW-0472">Membrane</keyword>
<dbReference type="PROSITE" id="PS50026">
    <property type="entry name" value="EGF_3"/>
    <property type="match status" value="1"/>
</dbReference>
<evidence type="ECO:0000256" key="6">
    <source>
        <dbReference type="ARBA" id="ARBA00023136"/>
    </source>
</evidence>
<keyword evidence="8" id="KW-0325">Glycoprotein</keyword>
<comment type="caution">
    <text evidence="9">Lacks conserved residue(s) required for the propagation of feature annotation.</text>
</comment>
<dbReference type="AlphaFoldDB" id="A0A3Q3ICS1"/>
<keyword evidence="7 9" id="KW-1015">Disulfide bond</keyword>
<dbReference type="Pfam" id="PF00008">
    <property type="entry name" value="EGF"/>
    <property type="match status" value="1"/>
</dbReference>
<dbReference type="GO" id="GO:0008083">
    <property type="term" value="F:growth factor activity"/>
    <property type="evidence" value="ECO:0007669"/>
    <property type="project" value="UniProtKB-KW"/>
</dbReference>
<dbReference type="GO" id="GO:0005154">
    <property type="term" value="F:epidermal growth factor receptor binding"/>
    <property type="evidence" value="ECO:0007669"/>
    <property type="project" value="TreeGrafter"/>
</dbReference>
<evidence type="ECO:0000313" key="14">
    <source>
        <dbReference type="Proteomes" id="UP000261600"/>
    </source>
</evidence>
<dbReference type="Ensembl" id="ENSMALT00000000564.1">
    <property type="protein sequence ID" value="ENSMALP00000000529.1"/>
    <property type="gene ID" value="ENSMALG00000000432.1"/>
</dbReference>
<dbReference type="PANTHER" id="PTHR10740:SF10">
    <property type="entry name" value="EPIGEN"/>
    <property type="match status" value="1"/>
</dbReference>
<evidence type="ECO:0000256" key="2">
    <source>
        <dbReference type="ARBA" id="ARBA00022536"/>
    </source>
</evidence>
<evidence type="ECO:0000256" key="5">
    <source>
        <dbReference type="ARBA" id="ARBA00023030"/>
    </source>
</evidence>
<evidence type="ECO:0000256" key="3">
    <source>
        <dbReference type="ARBA" id="ARBA00022692"/>
    </source>
</evidence>
<keyword evidence="14" id="KW-1185">Reference proteome</keyword>
<evidence type="ECO:0000256" key="10">
    <source>
        <dbReference type="SAM" id="Phobius"/>
    </source>
</evidence>
<keyword evidence="2 9" id="KW-0245">EGF-like domain</keyword>
<dbReference type="PANTHER" id="PTHR10740">
    <property type="entry name" value="TRANSFORMING GROWTH FACTOR ALPHA"/>
    <property type="match status" value="1"/>
</dbReference>
<feature type="chain" id="PRO_5018669236" description="EGF-like domain-containing protein" evidence="11">
    <location>
        <begin position="16"/>
        <end position="149"/>
    </location>
</feature>
<dbReference type="SUPFAM" id="SSF57196">
    <property type="entry name" value="EGF/Laminin"/>
    <property type="match status" value="1"/>
</dbReference>
<proteinExistence type="predicted"/>
<name>A0A3Q3ICS1_MONAL</name>
<evidence type="ECO:0000256" key="11">
    <source>
        <dbReference type="SAM" id="SignalP"/>
    </source>
</evidence>
<evidence type="ECO:0000259" key="12">
    <source>
        <dbReference type="PROSITE" id="PS50026"/>
    </source>
</evidence>
<feature type="disulfide bond" evidence="9">
    <location>
        <begin position="53"/>
        <end position="70"/>
    </location>
</feature>
<reference evidence="13" key="2">
    <citation type="submission" date="2025-09" db="UniProtKB">
        <authorList>
            <consortium name="Ensembl"/>
        </authorList>
    </citation>
    <scope>IDENTIFICATION</scope>
</reference>
<dbReference type="Proteomes" id="UP000261600">
    <property type="component" value="Unplaced"/>
</dbReference>
<reference evidence="13" key="1">
    <citation type="submission" date="2025-08" db="UniProtKB">
        <authorList>
            <consortium name="Ensembl"/>
        </authorList>
    </citation>
    <scope>IDENTIFICATION</scope>
</reference>
<keyword evidence="4 10" id="KW-1133">Transmembrane helix</keyword>
<keyword evidence="3 10" id="KW-0812">Transmembrane</keyword>
<dbReference type="InterPro" id="IPR000742">
    <property type="entry name" value="EGF"/>
</dbReference>
<feature type="signal peptide" evidence="11">
    <location>
        <begin position="1"/>
        <end position="15"/>
    </location>
</feature>
<evidence type="ECO:0000256" key="7">
    <source>
        <dbReference type="ARBA" id="ARBA00023157"/>
    </source>
</evidence>
<dbReference type="GO" id="GO:0016020">
    <property type="term" value="C:membrane"/>
    <property type="evidence" value="ECO:0007669"/>
    <property type="project" value="UniProtKB-SubCell"/>
</dbReference>
<sequence length="149" mass="16618">MALLLLLTTAGQSTALTHSPQTTETPLLSNVFMDSALVMHSHRPCRSEHENYCENGGECMYPQDNDKPFCICTSSYSGPRCLFFNGHTRSLPEIEQLIGISIGVVMLIFLLAIAIYCFAHQSNFKLKYQTFAGNSFSSVRVCCFYITVN</sequence>
<feature type="transmembrane region" description="Helical" evidence="10">
    <location>
        <begin position="97"/>
        <end position="119"/>
    </location>
</feature>
<feature type="disulfide bond" evidence="9">
    <location>
        <begin position="72"/>
        <end position="81"/>
    </location>
</feature>
<dbReference type="GO" id="GO:0045840">
    <property type="term" value="P:positive regulation of mitotic nuclear division"/>
    <property type="evidence" value="ECO:0007669"/>
    <property type="project" value="TreeGrafter"/>
</dbReference>
<accession>A0A3Q3ICS1</accession>
<evidence type="ECO:0000256" key="4">
    <source>
        <dbReference type="ARBA" id="ARBA00022989"/>
    </source>
</evidence>
<dbReference type="GO" id="GO:0007173">
    <property type="term" value="P:epidermal growth factor receptor signaling pathway"/>
    <property type="evidence" value="ECO:0007669"/>
    <property type="project" value="TreeGrafter"/>
</dbReference>
<dbReference type="Gene3D" id="2.10.25.10">
    <property type="entry name" value="Laminin"/>
    <property type="match status" value="1"/>
</dbReference>
<dbReference type="STRING" id="43700.ENSMALP00000000529"/>
<evidence type="ECO:0000256" key="9">
    <source>
        <dbReference type="PROSITE-ProRule" id="PRU00076"/>
    </source>
</evidence>
<dbReference type="GO" id="GO:0005615">
    <property type="term" value="C:extracellular space"/>
    <property type="evidence" value="ECO:0007669"/>
    <property type="project" value="TreeGrafter"/>
</dbReference>
<comment type="subcellular location">
    <subcellularLocation>
        <location evidence="1">Membrane</location>
        <topology evidence="1">Single-pass type I membrane protein</topology>
    </subcellularLocation>
</comment>
<organism evidence="13 14">
    <name type="scientific">Monopterus albus</name>
    <name type="common">Swamp eel</name>
    <dbReference type="NCBI Taxonomy" id="43700"/>
    <lineage>
        <taxon>Eukaryota</taxon>
        <taxon>Metazoa</taxon>
        <taxon>Chordata</taxon>
        <taxon>Craniata</taxon>
        <taxon>Vertebrata</taxon>
        <taxon>Euteleostomi</taxon>
        <taxon>Actinopterygii</taxon>
        <taxon>Neopterygii</taxon>
        <taxon>Teleostei</taxon>
        <taxon>Neoteleostei</taxon>
        <taxon>Acanthomorphata</taxon>
        <taxon>Anabantaria</taxon>
        <taxon>Synbranchiformes</taxon>
        <taxon>Synbranchidae</taxon>
        <taxon>Monopterus</taxon>
    </lineage>
</organism>
<feature type="domain" description="EGF-like" evidence="12">
    <location>
        <begin position="41"/>
        <end position="82"/>
    </location>
</feature>
<evidence type="ECO:0000313" key="13">
    <source>
        <dbReference type="Ensembl" id="ENSMALP00000000529.1"/>
    </source>
</evidence>
<dbReference type="PROSITE" id="PS00022">
    <property type="entry name" value="EGF_1"/>
    <property type="match status" value="1"/>
</dbReference>
<keyword evidence="11" id="KW-0732">Signal</keyword>
<keyword evidence="5" id="KW-0339">Growth factor</keyword>
<evidence type="ECO:0000256" key="1">
    <source>
        <dbReference type="ARBA" id="ARBA00004479"/>
    </source>
</evidence>
<evidence type="ECO:0000256" key="8">
    <source>
        <dbReference type="ARBA" id="ARBA00023180"/>
    </source>
</evidence>
<protein>
    <recommendedName>
        <fullName evidence="12">EGF-like domain-containing protein</fullName>
    </recommendedName>
</protein>
<dbReference type="GO" id="GO:0008284">
    <property type="term" value="P:positive regulation of cell population proliferation"/>
    <property type="evidence" value="ECO:0007669"/>
    <property type="project" value="TreeGrafter"/>
</dbReference>